<dbReference type="InterPro" id="IPR036852">
    <property type="entry name" value="Peptidase_S8/S53_dom_sf"/>
</dbReference>
<evidence type="ECO:0000256" key="5">
    <source>
        <dbReference type="ARBA" id="ARBA00022825"/>
    </source>
</evidence>
<dbReference type="PROSITE" id="PS51892">
    <property type="entry name" value="SUBTILASE"/>
    <property type="match status" value="1"/>
</dbReference>
<evidence type="ECO:0000313" key="11">
    <source>
        <dbReference type="Proteomes" id="UP001152523"/>
    </source>
</evidence>
<dbReference type="InterPro" id="IPR015500">
    <property type="entry name" value="Peptidase_S8_subtilisin-rel"/>
</dbReference>
<proteinExistence type="inferred from homology"/>
<feature type="non-terminal residue" evidence="10">
    <location>
        <position position="555"/>
    </location>
</feature>
<feature type="active site" description="Charge relay system" evidence="6 7">
    <location>
        <position position="34"/>
    </location>
</feature>
<keyword evidence="2 7" id="KW-0645">Protease</keyword>
<comment type="caution">
    <text evidence="10">The sequence shown here is derived from an EMBL/GenBank/DDBJ whole genome shotgun (WGS) entry which is preliminary data.</text>
</comment>
<dbReference type="Proteomes" id="UP001152523">
    <property type="component" value="Unassembled WGS sequence"/>
</dbReference>
<evidence type="ECO:0000256" key="7">
    <source>
        <dbReference type="PROSITE-ProRule" id="PRU01240"/>
    </source>
</evidence>
<protein>
    <recommendedName>
        <fullName evidence="9">Peptidase S8/S53 domain-containing protein</fullName>
    </recommendedName>
</protein>
<accession>A0AAV0F5M1</accession>
<dbReference type="InterPro" id="IPR022398">
    <property type="entry name" value="Peptidase_S8_His-AS"/>
</dbReference>
<evidence type="ECO:0000256" key="8">
    <source>
        <dbReference type="RuleBase" id="RU003355"/>
    </source>
</evidence>
<feature type="active site" description="Charge relay system" evidence="6 7">
    <location>
        <position position="474"/>
    </location>
</feature>
<dbReference type="SUPFAM" id="SSF52743">
    <property type="entry name" value="Subtilisin-like"/>
    <property type="match status" value="1"/>
</dbReference>
<evidence type="ECO:0000256" key="4">
    <source>
        <dbReference type="ARBA" id="ARBA00022801"/>
    </source>
</evidence>
<evidence type="ECO:0000256" key="1">
    <source>
        <dbReference type="ARBA" id="ARBA00011073"/>
    </source>
</evidence>
<keyword evidence="4 7" id="KW-0378">Hydrolase</keyword>
<dbReference type="GO" id="GO:0006508">
    <property type="term" value="P:proteolysis"/>
    <property type="evidence" value="ECO:0007669"/>
    <property type="project" value="UniProtKB-KW"/>
</dbReference>
<keyword evidence="3" id="KW-0732">Signal</keyword>
<evidence type="ECO:0000256" key="2">
    <source>
        <dbReference type="ARBA" id="ARBA00022670"/>
    </source>
</evidence>
<dbReference type="Gene3D" id="3.40.50.200">
    <property type="entry name" value="Peptidase S8/S53 domain"/>
    <property type="match status" value="1"/>
</dbReference>
<dbReference type="InterPro" id="IPR023828">
    <property type="entry name" value="Peptidase_S8_Ser-AS"/>
</dbReference>
<reference evidence="10" key="1">
    <citation type="submission" date="2022-07" db="EMBL/GenBank/DDBJ databases">
        <authorList>
            <person name="Macas J."/>
            <person name="Novak P."/>
            <person name="Neumann P."/>
        </authorList>
    </citation>
    <scope>NUCLEOTIDE SEQUENCE</scope>
</reference>
<sequence>MTTYSPQFLGIQSAWTQEGGDKNAGEGVVIGFVDTGINPSHPSFAYDPTHPFSSDISHFSGDCETGPMFHESACNGKIVSARFFAAGAQAAANLNASYDILSPFDADGHGSHVASTAAGNSGVPVVVDGFYYGRATGMAPRARIAVYKAIYPTIGVLSDVLAAIDQAALDGVDILSLSIGPDDPPEEALTFLALFEIFMLAAHKAGVFVVQAAGNHGPSPYSVISFSPWTVGVAACDTDRSFPGSLILGDGKKISGIGLSASTFDGGVLQHKLVLAKDAIRANRVFPMTAEYIEECQHPEALNPFLVEGSLVICSFSAGFSNGSSSLTSIIKTAKALRFAGFVFVANPTYGDFIAEPIPFHVPGILIPRTSDTQIILTYYENQTTRDTHGYVTKYSGRAAITEGRIASYSNRAPVVSRFSSRGPDFSGQSRNPADVLKPNLLAPGHQIWAAWSPMSVSDPILSGHNFALISGTSMATPHVAGIAALIKQKYPTWTPSMIASALSTTATTQDNLGDTIMAQGLDLYSLHPSAPFGFGSGLVNPSRALDPGLVFSAA</sequence>
<gene>
    <name evidence="10" type="ORF">CEPIT_LOCUS30911</name>
</gene>
<dbReference type="InterPro" id="IPR023827">
    <property type="entry name" value="Peptidase_S8_Asp-AS"/>
</dbReference>
<dbReference type="PRINTS" id="PR00723">
    <property type="entry name" value="SUBTILISIN"/>
</dbReference>
<organism evidence="10 11">
    <name type="scientific">Cuscuta epithymum</name>
    <dbReference type="NCBI Taxonomy" id="186058"/>
    <lineage>
        <taxon>Eukaryota</taxon>
        <taxon>Viridiplantae</taxon>
        <taxon>Streptophyta</taxon>
        <taxon>Embryophyta</taxon>
        <taxon>Tracheophyta</taxon>
        <taxon>Spermatophyta</taxon>
        <taxon>Magnoliopsida</taxon>
        <taxon>eudicotyledons</taxon>
        <taxon>Gunneridae</taxon>
        <taxon>Pentapetalae</taxon>
        <taxon>asterids</taxon>
        <taxon>lamiids</taxon>
        <taxon>Solanales</taxon>
        <taxon>Convolvulaceae</taxon>
        <taxon>Cuscuteae</taxon>
        <taxon>Cuscuta</taxon>
        <taxon>Cuscuta subgen. Cuscuta</taxon>
    </lineage>
</organism>
<keyword evidence="11" id="KW-1185">Reference proteome</keyword>
<dbReference type="InterPro" id="IPR000209">
    <property type="entry name" value="Peptidase_S8/S53_dom"/>
</dbReference>
<dbReference type="PROSITE" id="PS00136">
    <property type="entry name" value="SUBTILASE_ASP"/>
    <property type="match status" value="1"/>
</dbReference>
<feature type="active site" description="Charge relay system" evidence="6 7">
    <location>
        <position position="109"/>
    </location>
</feature>
<dbReference type="EMBL" id="CAMAPF010000963">
    <property type="protein sequence ID" value="CAH9130794.1"/>
    <property type="molecule type" value="Genomic_DNA"/>
</dbReference>
<evidence type="ECO:0000313" key="10">
    <source>
        <dbReference type="EMBL" id="CAH9130794.1"/>
    </source>
</evidence>
<evidence type="ECO:0000256" key="3">
    <source>
        <dbReference type="ARBA" id="ARBA00022729"/>
    </source>
</evidence>
<dbReference type="Pfam" id="PF00082">
    <property type="entry name" value="Peptidase_S8"/>
    <property type="match status" value="1"/>
</dbReference>
<dbReference type="Gene3D" id="3.50.30.30">
    <property type="match status" value="1"/>
</dbReference>
<name>A0AAV0F5M1_9ASTE</name>
<dbReference type="GO" id="GO:0004252">
    <property type="term" value="F:serine-type endopeptidase activity"/>
    <property type="evidence" value="ECO:0007669"/>
    <property type="project" value="UniProtKB-UniRule"/>
</dbReference>
<evidence type="ECO:0000259" key="9">
    <source>
        <dbReference type="Pfam" id="PF00082"/>
    </source>
</evidence>
<feature type="domain" description="Peptidase S8/S53" evidence="9">
    <location>
        <begin position="25"/>
        <end position="510"/>
    </location>
</feature>
<keyword evidence="5 7" id="KW-0720">Serine protease</keyword>
<dbReference type="PROSITE" id="PS00137">
    <property type="entry name" value="SUBTILASE_HIS"/>
    <property type="match status" value="1"/>
</dbReference>
<dbReference type="AlphaFoldDB" id="A0AAV0F5M1"/>
<dbReference type="PROSITE" id="PS00138">
    <property type="entry name" value="SUBTILASE_SER"/>
    <property type="match status" value="1"/>
</dbReference>
<dbReference type="InterPro" id="IPR045051">
    <property type="entry name" value="SBT"/>
</dbReference>
<evidence type="ECO:0000256" key="6">
    <source>
        <dbReference type="PIRSR" id="PIRSR615500-1"/>
    </source>
</evidence>
<dbReference type="PANTHER" id="PTHR10795">
    <property type="entry name" value="PROPROTEIN CONVERTASE SUBTILISIN/KEXIN"/>
    <property type="match status" value="1"/>
</dbReference>
<comment type="similarity">
    <text evidence="1 7 8">Belongs to the peptidase S8 family.</text>
</comment>